<feature type="domain" description="DDE Tnp4" evidence="8">
    <location>
        <begin position="210"/>
        <end position="371"/>
    </location>
</feature>
<dbReference type="GO" id="GO:0046872">
    <property type="term" value="F:metal ion binding"/>
    <property type="evidence" value="ECO:0007669"/>
    <property type="project" value="UniProtKB-KW"/>
</dbReference>
<keyword evidence="10" id="KW-1185">Reference proteome</keyword>
<dbReference type="Pfam" id="PF13359">
    <property type="entry name" value="DDE_Tnp_4"/>
    <property type="match status" value="1"/>
</dbReference>
<evidence type="ECO:0000256" key="7">
    <source>
        <dbReference type="ARBA" id="ARBA00023242"/>
    </source>
</evidence>
<dbReference type="InterPro" id="IPR045249">
    <property type="entry name" value="HARBI1-like"/>
</dbReference>
<sequence length="440" mass="50309">MPGGLEGPEEAPQDLVLLSLYLLLLRRKGRTRAPEEASRRVQEAQRRGLLRQYHALRQKRLLLLLMARRWQSRISSELGTDGHHEWWEQVALKEFGPQDWLENFRLPKSTFLQICNQLRPKLCHRNTSLNPEKKVALALWRLATNIECHLAASLFGVRPLVVLKCVKEVCQAVISLLKPLYLRLPHDHELENMARIFSTWWGFPHCVGAVDTTHIPVVAPTHCDDDYKNGEHWHAMVLQGAVDGLGQFWDICTGFPGGMHNGDILQNSSLWTLSRDGGLLSQPQRLFSGRSFKYVLLGDTSYPLQDWLLKPYLDSERLTSPQLLFNYQLERARSVIKSTFQRLRARWQCLLQPHNPTVVPTMVLACCVLHNVCEMHASPFNSAWLGTVEMSHFHQPTHPSSRALDDCAAEEVRQLFSSYFQNTDTNISRQACNGPECPSN</sequence>
<proteinExistence type="inferred from homology"/>
<evidence type="ECO:0000256" key="3">
    <source>
        <dbReference type="ARBA" id="ARBA00006958"/>
    </source>
</evidence>
<dbReference type="InterPro" id="IPR027806">
    <property type="entry name" value="HARBI1_dom"/>
</dbReference>
<dbReference type="Proteomes" id="UP001066276">
    <property type="component" value="Chromosome 12"/>
</dbReference>
<reference evidence="9" key="1">
    <citation type="journal article" date="2022" name="bioRxiv">
        <title>Sequencing and chromosome-scale assembly of the giantPleurodeles waltlgenome.</title>
        <authorList>
            <person name="Brown T."/>
            <person name="Elewa A."/>
            <person name="Iarovenko S."/>
            <person name="Subramanian E."/>
            <person name="Araus A.J."/>
            <person name="Petzold A."/>
            <person name="Susuki M."/>
            <person name="Suzuki K.-i.T."/>
            <person name="Hayashi T."/>
            <person name="Toyoda A."/>
            <person name="Oliveira C."/>
            <person name="Osipova E."/>
            <person name="Leigh N.D."/>
            <person name="Simon A."/>
            <person name="Yun M.H."/>
        </authorList>
    </citation>
    <scope>NUCLEOTIDE SEQUENCE</scope>
    <source>
        <strain evidence="9">20211129_DDA</strain>
        <tissue evidence="9">Liver</tissue>
    </source>
</reference>
<gene>
    <name evidence="9" type="ORF">NDU88_005286</name>
</gene>
<comment type="cofactor">
    <cofactor evidence="1">
        <name>a divalent metal cation</name>
        <dbReference type="ChEBI" id="CHEBI:60240"/>
    </cofactor>
</comment>
<dbReference type="GO" id="GO:0016787">
    <property type="term" value="F:hydrolase activity"/>
    <property type="evidence" value="ECO:0007669"/>
    <property type="project" value="UniProtKB-KW"/>
</dbReference>
<dbReference type="GO" id="GO:0004518">
    <property type="term" value="F:nuclease activity"/>
    <property type="evidence" value="ECO:0007669"/>
    <property type="project" value="UniProtKB-KW"/>
</dbReference>
<dbReference type="AlphaFoldDB" id="A0AAV7L917"/>
<organism evidence="9 10">
    <name type="scientific">Pleurodeles waltl</name>
    <name type="common">Iberian ribbed newt</name>
    <dbReference type="NCBI Taxonomy" id="8319"/>
    <lineage>
        <taxon>Eukaryota</taxon>
        <taxon>Metazoa</taxon>
        <taxon>Chordata</taxon>
        <taxon>Craniata</taxon>
        <taxon>Vertebrata</taxon>
        <taxon>Euteleostomi</taxon>
        <taxon>Amphibia</taxon>
        <taxon>Batrachia</taxon>
        <taxon>Caudata</taxon>
        <taxon>Salamandroidea</taxon>
        <taxon>Salamandridae</taxon>
        <taxon>Pleurodelinae</taxon>
        <taxon>Pleurodeles</taxon>
    </lineage>
</organism>
<evidence type="ECO:0000313" key="10">
    <source>
        <dbReference type="Proteomes" id="UP001066276"/>
    </source>
</evidence>
<keyword evidence="6" id="KW-0378">Hydrolase</keyword>
<evidence type="ECO:0000256" key="5">
    <source>
        <dbReference type="ARBA" id="ARBA00022723"/>
    </source>
</evidence>
<protein>
    <recommendedName>
        <fullName evidence="8">DDE Tnp4 domain-containing protein</fullName>
    </recommendedName>
</protein>
<accession>A0AAV7L917</accession>
<keyword evidence="7" id="KW-0539">Nucleus</keyword>
<name>A0AAV7L917_PLEWA</name>
<evidence type="ECO:0000256" key="2">
    <source>
        <dbReference type="ARBA" id="ARBA00004123"/>
    </source>
</evidence>
<keyword evidence="5" id="KW-0479">Metal-binding</keyword>
<evidence type="ECO:0000256" key="6">
    <source>
        <dbReference type="ARBA" id="ARBA00022801"/>
    </source>
</evidence>
<keyword evidence="4" id="KW-0540">Nuclease</keyword>
<comment type="similarity">
    <text evidence="3">Belongs to the HARBI1 family.</text>
</comment>
<evidence type="ECO:0000256" key="1">
    <source>
        <dbReference type="ARBA" id="ARBA00001968"/>
    </source>
</evidence>
<evidence type="ECO:0000313" key="9">
    <source>
        <dbReference type="EMBL" id="KAJ1085153.1"/>
    </source>
</evidence>
<comment type="caution">
    <text evidence="9">The sequence shown here is derived from an EMBL/GenBank/DDBJ whole genome shotgun (WGS) entry which is preliminary data.</text>
</comment>
<evidence type="ECO:0000256" key="4">
    <source>
        <dbReference type="ARBA" id="ARBA00022722"/>
    </source>
</evidence>
<dbReference type="EMBL" id="JANPWB010000016">
    <property type="protein sequence ID" value="KAJ1085153.1"/>
    <property type="molecule type" value="Genomic_DNA"/>
</dbReference>
<dbReference type="PANTHER" id="PTHR22930">
    <property type="match status" value="1"/>
</dbReference>
<dbReference type="PANTHER" id="PTHR22930:SF236">
    <property type="entry name" value="PROTEIN ALP1-LIKE-RELATED"/>
    <property type="match status" value="1"/>
</dbReference>
<comment type="subcellular location">
    <subcellularLocation>
        <location evidence="2">Nucleus</location>
    </subcellularLocation>
</comment>
<dbReference type="GO" id="GO:0005634">
    <property type="term" value="C:nucleus"/>
    <property type="evidence" value="ECO:0007669"/>
    <property type="project" value="UniProtKB-SubCell"/>
</dbReference>
<evidence type="ECO:0000259" key="8">
    <source>
        <dbReference type="Pfam" id="PF13359"/>
    </source>
</evidence>